<evidence type="ECO:0000256" key="2">
    <source>
        <dbReference type="ARBA" id="ARBA00022741"/>
    </source>
</evidence>
<organism evidence="5 6">
    <name type="scientific">Cytobacillus spartinae</name>
    <dbReference type="NCBI Taxonomy" id="3299023"/>
    <lineage>
        <taxon>Bacteria</taxon>
        <taxon>Bacillati</taxon>
        <taxon>Bacillota</taxon>
        <taxon>Bacilli</taxon>
        <taxon>Bacillales</taxon>
        <taxon>Bacillaceae</taxon>
        <taxon>Cytobacillus</taxon>
    </lineage>
</organism>
<evidence type="ECO:0000313" key="6">
    <source>
        <dbReference type="Proteomes" id="UP001601059"/>
    </source>
</evidence>
<dbReference type="SUPFAM" id="SSF52540">
    <property type="entry name" value="P-loop containing nucleoside triphosphate hydrolases"/>
    <property type="match status" value="1"/>
</dbReference>
<dbReference type="PROSITE" id="PS50893">
    <property type="entry name" value="ABC_TRANSPORTER_2"/>
    <property type="match status" value="1"/>
</dbReference>
<dbReference type="InterPro" id="IPR050763">
    <property type="entry name" value="ABC_transporter_ATP-binding"/>
</dbReference>
<dbReference type="InterPro" id="IPR003593">
    <property type="entry name" value="AAA+_ATPase"/>
</dbReference>
<comment type="caution">
    <text evidence="5">The sequence shown here is derived from an EMBL/GenBank/DDBJ whole genome shotgun (WGS) entry which is preliminary data.</text>
</comment>
<dbReference type="Pfam" id="PF00005">
    <property type="entry name" value="ABC_tran"/>
    <property type="match status" value="1"/>
</dbReference>
<sequence>MFYIQAKQIAKKYGSRSVVKDVNFKVDKNEKIAVIGPNGAGKTTTLEILVGLRSYDEGEVVHWSSSYKEHIGVQLQSVPFFPGLTALENLRLFSAFYKKKLTKEEARELLVKCQIVDAKDTEASKLSGGQQKRLAIATALVHDPELVFLDEPTAALDPRSRISTHNLINQLFLEGKTIVFTTHDMDEVVKLATRVVMIDDGRVITEGNPVQLCKEHRVNDLEQLYLKLTDHSFHPIEC</sequence>
<dbReference type="PANTHER" id="PTHR42711">
    <property type="entry name" value="ABC TRANSPORTER ATP-BINDING PROTEIN"/>
    <property type="match status" value="1"/>
</dbReference>
<proteinExistence type="predicted"/>
<evidence type="ECO:0000256" key="1">
    <source>
        <dbReference type="ARBA" id="ARBA00022448"/>
    </source>
</evidence>
<dbReference type="CDD" id="cd03230">
    <property type="entry name" value="ABC_DR_subfamily_A"/>
    <property type="match status" value="1"/>
</dbReference>
<protein>
    <submittedName>
        <fullName evidence="5">ABC transporter ATP-binding protein</fullName>
    </submittedName>
</protein>
<accession>A0ABW6KH30</accession>
<dbReference type="PROSITE" id="PS00211">
    <property type="entry name" value="ABC_TRANSPORTER_1"/>
    <property type="match status" value="1"/>
</dbReference>
<keyword evidence="2" id="KW-0547">Nucleotide-binding</keyword>
<dbReference type="Proteomes" id="UP001601059">
    <property type="component" value="Unassembled WGS sequence"/>
</dbReference>
<dbReference type="InterPro" id="IPR003439">
    <property type="entry name" value="ABC_transporter-like_ATP-bd"/>
</dbReference>
<keyword evidence="6" id="KW-1185">Reference proteome</keyword>
<evidence type="ECO:0000313" key="5">
    <source>
        <dbReference type="EMBL" id="MFE8703544.1"/>
    </source>
</evidence>
<keyword evidence="3 5" id="KW-0067">ATP-binding</keyword>
<dbReference type="RefSeq" id="WP_389364161.1">
    <property type="nucleotide sequence ID" value="NZ_JBIACK010000017.1"/>
</dbReference>
<dbReference type="SMART" id="SM00382">
    <property type="entry name" value="AAA"/>
    <property type="match status" value="1"/>
</dbReference>
<feature type="domain" description="ABC transporter" evidence="4">
    <location>
        <begin position="4"/>
        <end position="225"/>
    </location>
</feature>
<evidence type="ECO:0000256" key="3">
    <source>
        <dbReference type="ARBA" id="ARBA00022840"/>
    </source>
</evidence>
<dbReference type="InterPro" id="IPR017871">
    <property type="entry name" value="ABC_transporter-like_CS"/>
</dbReference>
<dbReference type="InterPro" id="IPR027417">
    <property type="entry name" value="P-loop_NTPase"/>
</dbReference>
<dbReference type="EMBL" id="JBIACK010000017">
    <property type="protein sequence ID" value="MFE8703544.1"/>
    <property type="molecule type" value="Genomic_DNA"/>
</dbReference>
<dbReference type="Gene3D" id="3.40.50.300">
    <property type="entry name" value="P-loop containing nucleotide triphosphate hydrolases"/>
    <property type="match status" value="1"/>
</dbReference>
<name>A0ABW6KH30_9BACI</name>
<evidence type="ECO:0000259" key="4">
    <source>
        <dbReference type="PROSITE" id="PS50893"/>
    </source>
</evidence>
<dbReference type="PANTHER" id="PTHR42711:SF16">
    <property type="entry name" value="ABC TRANSPORTER ATP-BINDING PROTEIN"/>
    <property type="match status" value="1"/>
</dbReference>
<keyword evidence="1" id="KW-0813">Transport</keyword>
<reference evidence="5 6" key="1">
    <citation type="submission" date="2024-08" db="EMBL/GenBank/DDBJ databases">
        <title>Two novel Cytobacillus novel species.</title>
        <authorList>
            <person name="Liu G."/>
        </authorList>
    </citation>
    <scope>NUCLEOTIDE SEQUENCE [LARGE SCALE GENOMIC DNA]</scope>
    <source>
        <strain evidence="5 6">FJAT-54145</strain>
    </source>
</reference>
<dbReference type="GO" id="GO:0005524">
    <property type="term" value="F:ATP binding"/>
    <property type="evidence" value="ECO:0007669"/>
    <property type="project" value="UniProtKB-KW"/>
</dbReference>
<gene>
    <name evidence="5" type="ORF">ACFYKX_23550</name>
</gene>